<dbReference type="SUPFAM" id="SSF53474">
    <property type="entry name" value="alpha/beta-Hydrolases"/>
    <property type="match status" value="1"/>
</dbReference>
<sequence length="265" mass="27688">MTHFATSADGTRIAYDRLGGGPAVVLIGGMFCARPATRELAGRLAERFTVLNYDRRGRGESGDTAPYAVRREVEDLAALITEAGGSAAVYGHSSGAGLALEAAAAGLPITRLVLHEPPYGSDDEDERRTARELAENVQAALKDDRRADAIKLFLAASGMPPETAEGTAADPDMQAIAPTMPYDFEVMGDTARGGAIPEDLARAVAAPTLLIAGSASPPFFRDTATRLTALLPNGEYTLLEGQDHAAPADQAAPVITAFLAADPQR</sequence>
<name>A0A7W7MX24_9ACTN</name>
<keyword evidence="5" id="KW-1185">Reference proteome</keyword>
<dbReference type="InterPro" id="IPR029058">
    <property type="entry name" value="AB_hydrolase_fold"/>
</dbReference>
<dbReference type="PANTHER" id="PTHR43433">
    <property type="entry name" value="HYDROLASE, ALPHA/BETA FOLD FAMILY PROTEIN"/>
    <property type="match status" value="1"/>
</dbReference>
<dbReference type="Proteomes" id="UP001501427">
    <property type="component" value="Unassembled WGS sequence"/>
</dbReference>
<accession>A0A7W7MX24</accession>
<proteinExistence type="predicted"/>
<evidence type="ECO:0000313" key="5">
    <source>
        <dbReference type="Proteomes" id="UP001501427"/>
    </source>
</evidence>
<dbReference type="EMBL" id="BAAAHD010000023">
    <property type="protein sequence ID" value="GAA0563990.1"/>
    <property type="molecule type" value="Genomic_DNA"/>
</dbReference>
<reference evidence="2" key="3">
    <citation type="submission" date="2023-12" db="EMBL/GenBank/DDBJ databases">
        <authorList>
            <person name="Sun Q."/>
            <person name="Inoue M."/>
        </authorList>
    </citation>
    <scope>NUCLEOTIDE SEQUENCE</scope>
    <source>
        <strain evidence="2">JCM 10667</strain>
    </source>
</reference>
<reference evidence="3 4" key="2">
    <citation type="submission" date="2020-08" db="EMBL/GenBank/DDBJ databases">
        <title>Sequencing the genomes of 1000 actinobacteria strains.</title>
        <authorList>
            <person name="Klenk H.-P."/>
        </authorList>
    </citation>
    <scope>NUCLEOTIDE SEQUENCE [LARGE SCALE GENOMIC DNA]</scope>
    <source>
        <strain evidence="3 4">DSM 44772</strain>
    </source>
</reference>
<evidence type="ECO:0000313" key="4">
    <source>
        <dbReference type="Proteomes" id="UP000549343"/>
    </source>
</evidence>
<feature type="domain" description="AB hydrolase-1" evidence="1">
    <location>
        <begin position="24"/>
        <end position="255"/>
    </location>
</feature>
<protein>
    <submittedName>
        <fullName evidence="2">Alpha/beta hydrolase</fullName>
    </submittedName>
    <submittedName>
        <fullName evidence="3">Pimeloyl-ACP methyl ester carboxylesterase</fullName>
    </submittedName>
</protein>
<dbReference type="EMBL" id="JACHMV010000001">
    <property type="protein sequence ID" value="MBB4773464.1"/>
    <property type="molecule type" value="Genomic_DNA"/>
</dbReference>
<dbReference type="GO" id="GO:0046503">
    <property type="term" value="P:glycerolipid catabolic process"/>
    <property type="evidence" value="ECO:0007669"/>
    <property type="project" value="TreeGrafter"/>
</dbReference>
<evidence type="ECO:0000259" key="1">
    <source>
        <dbReference type="Pfam" id="PF12697"/>
    </source>
</evidence>
<evidence type="ECO:0000313" key="3">
    <source>
        <dbReference type="EMBL" id="MBB4773464.1"/>
    </source>
</evidence>
<dbReference type="Pfam" id="PF12697">
    <property type="entry name" value="Abhydrolase_6"/>
    <property type="match status" value="1"/>
</dbReference>
<dbReference type="Proteomes" id="UP000549343">
    <property type="component" value="Unassembled WGS sequence"/>
</dbReference>
<comment type="caution">
    <text evidence="3">The sequence shown here is derived from an EMBL/GenBank/DDBJ whole genome shotgun (WGS) entry which is preliminary data.</text>
</comment>
<dbReference type="Gene3D" id="3.40.50.1820">
    <property type="entry name" value="alpha/beta hydrolase"/>
    <property type="match status" value="1"/>
</dbReference>
<gene>
    <name evidence="3" type="ORF">F4557_001882</name>
    <name evidence="2" type="ORF">GCM10009546_27830</name>
</gene>
<keyword evidence="2" id="KW-0378">Hydrolase</keyword>
<dbReference type="GO" id="GO:0004806">
    <property type="term" value="F:triacylglycerol lipase activity"/>
    <property type="evidence" value="ECO:0007669"/>
    <property type="project" value="TreeGrafter"/>
</dbReference>
<dbReference type="InterPro" id="IPR050471">
    <property type="entry name" value="AB_hydrolase"/>
</dbReference>
<dbReference type="AlphaFoldDB" id="A0A7W7MX24"/>
<reference evidence="2 5" key="1">
    <citation type="journal article" date="2019" name="Int. J. Syst. Evol. Microbiol.">
        <title>The Global Catalogue of Microorganisms (GCM) 10K type strain sequencing project: providing services to taxonomists for standard genome sequencing and annotation.</title>
        <authorList>
            <consortium name="The Broad Institute Genomics Platform"/>
            <consortium name="The Broad Institute Genome Sequencing Center for Infectious Disease"/>
            <person name="Wu L."/>
            <person name="Ma J."/>
        </authorList>
    </citation>
    <scope>NUCLEOTIDE SEQUENCE [LARGE SCALE GENOMIC DNA]</scope>
    <source>
        <strain evidence="2 5">JCM 10667</strain>
    </source>
</reference>
<dbReference type="PANTHER" id="PTHR43433:SF5">
    <property type="entry name" value="AB HYDROLASE-1 DOMAIN-CONTAINING PROTEIN"/>
    <property type="match status" value="1"/>
</dbReference>
<evidence type="ECO:0000313" key="2">
    <source>
        <dbReference type="EMBL" id="GAA0563990.1"/>
    </source>
</evidence>
<organism evidence="3 4">
    <name type="scientific">Actinomadura livida</name>
    <dbReference type="NCBI Taxonomy" id="79909"/>
    <lineage>
        <taxon>Bacteria</taxon>
        <taxon>Bacillati</taxon>
        <taxon>Actinomycetota</taxon>
        <taxon>Actinomycetes</taxon>
        <taxon>Streptosporangiales</taxon>
        <taxon>Thermomonosporaceae</taxon>
        <taxon>Actinomadura</taxon>
    </lineage>
</organism>
<dbReference type="RefSeq" id="WP_184881573.1">
    <property type="nucleotide sequence ID" value="NZ_BAAAHD010000023.1"/>
</dbReference>
<dbReference type="InterPro" id="IPR000073">
    <property type="entry name" value="AB_hydrolase_1"/>
</dbReference>